<protein>
    <submittedName>
        <fullName evidence="2">Uncharacterized protein</fullName>
    </submittedName>
</protein>
<feature type="transmembrane region" description="Helical" evidence="1">
    <location>
        <begin position="12"/>
        <end position="38"/>
    </location>
</feature>
<keyword evidence="1" id="KW-1133">Transmembrane helix</keyword>
<dbReference type="RefSeq" id="WP_376831622.1">
    <property type="nucleotide sequence ID" value="NZ_JBHLWR010000006.1"/>
</dbReference>
<reference evidence="3" key="1">
    <citation type="journal article" date="2019" name="Int. J. Syst. Evol. Microbiol.">
        <title>The Global Catalogue of Microorganisms (GCM) 10K type strain sequencing project: providing services to taxonomists for standard genome sequencing and annotation.</title>
        <authorList>
            <consortium name="The Broad Institute Genomics Platform"/>
            <consortium name="The Broad Institute Genome Sequencing Center for Infectious Disease"/>
            <person name="Wu L."/>
            <person name="Ma J."/>
        </authorList>
    </citation>
    <scope>NUCLEOTIDE SEQUENCE [LARGE SCALE GENOMIC DNA]</scope>
    <source>
        <strain evidence="3">CCM 7941</strain>
    </source>
</reference>
<dbReference type="Proteomes" id="UP001595536">
    <property type="component" value="Unassembled WGS sequence"/>
</dbReference>
<comment type="caution">
    <text evidence="2">The sequence shown here is derived from an EMBL/GenBank/DDBJ whole genome shotgun (WGS) entry which is preliminary data.</text>
</comment>
<evidence type="ECO:0000256" key="1">
    <source>
        <dbReference type="SAM" id="Phobius"/>
    </source>
</evidence>
<gene>
    <name evidence="2" type="ORF">ACFOEX_04005</name>
</gene>
<keyword evidence="1" id="KW-0472">Membrane</keyword>
<feature type="transmembrane region" description="Helical" evidence="1">
    <location>
        <begin position="44"/>
        <end position="64"/>
    </location>
</feature>
<keyword evidence="1" id="KW-0812">Transmembrane</keyword>
<sequence>MTRFHPGPMLRNILMLDGVSCLAAGALMALGGGYLAGLLELPEALLRGAGAFLLIFGGAVLLAVRPAVVARAAVIAVIACNVVWAVESVALLLAGWLAPNAAGVAFVLAQAAWVAALAVVQTVLLKRAAASRAAA</sequence>
<feature type="transmembrane region" description="Helical" evidence="1">
    <location>
        <begin position="73"/>
        <end position="98"/>
    </location>
</feature>
<dbReference type="EMBL" id="JBHRUV010000017">
    <property type="protein sequence ID" value="MFC3265530.1"/>
    <property type="molecule type" value="Genomic_DNA"/>
</dbReference>
<feature type="transmembrane region" description="Helical" evidence="1">
    <location>
        <begin position="104"/>
        <end position="125"/>
    </location>
</feature>
<evidence type="ECO:0000313" key="2">
    <source>
        <dbReference type="EMBL" id="MFC3265530.1"/>
    </source>
</evidence>
<proteinExistence type="predicted"/>
<accession>A0ABV7LCB4</accession>
<name>A0ABV7LCB4_9HYPH</name>
<evidence type="ECO:0000313" key="3">
    <source>
        <dbReference type="Proteomes" id="UP001595536"/>
    </source>
</evidence>
<organism evidence="2 3">
    <name type="scientific">Camelimonas abortus</name>
    <dbReference type="NCBI Taxonomy" id="1017184"/>
    <lineage>
        <taxon>Bacteria</taxon>
        <taxon>Pseudomonadati</taxon>
        <taxon>Pseudomonadota</taxon>
        <taxon>Alphaproteobacteria</taxon>
        <taxon>Hyphomicrobiales</taxon>
        <taxon>Chelatococcaceae</taxon>
        <taxon>Camelimonas</taxon>
    </lineage>
</organism>
<keyword evidence="3" id="KW-1185">Reference proteome</keyword>